<dbReference type="EMBL" id="JACHMG010000001">
    <property type="protein sequence ID" value="MBB4688341.1"/>
    <property type="molecule type" value="Genomic_DNA"/>
</dbReference>
<dbReference type="PRINTS" id="PR00111">
    <property type="entry name" value="ABHYDROLASE"/>
</dbReference>
<feature type="signal peptide" evidence="1">
    <location>
        <begin position="1"/>
        <end position="22"/>
    </location>
</feature>
<reference evidence="3 4" key="1">
    <citation type="submission" date="2020-08" db="EMBL/GenBank/DDBJ databases">
        <title>Sequencing the genomes of 1000 actinobacteria strains.</title>
        <authorList>
            <person name="Klenk H.-P."/>
        </authorList>
    </citation>
    <scope>NUCLEOTIDE SEQUENCE [LARGE SCALE GENOMIC DNA]</scope>
    <source>
        <strain evidence="3 4">DSM 45859</strain>
    </source>
</reference>
<dbReference type="GO" id="GO:0003824">
    <property type="term" value="F:catalytic activity"/>
    <property type="evidence" value="ECO:0007669"/>
    <property type="project" value="UniProtKB-ARBA"/>
</dbReference>
<protein>
    <submittedName>
        <fullName evidence="3">Pimeloyl-ACP methyl ester carboxylesterase</fullName>
    </submittedName>
</protein>
<evidence type="ECO:0000256" key="1">
    <source>
        <dbReference type="SAM" id="SignalP"/>
    </source>
</evidence>
<sequence length="301" mass="31167">MNRMVRATVAVLCCAVAGAGLAACDDEDDAMADAPVSVGSEAPRTEHAPLTGDTKIKVGDRSVHVSCSGEAKPGAPVIMLLHGGGDGLDKMAGFQRTLSEKNRVCSYDRLGAGTSDQPSGPQTMETSGEVLTSVIDQVAGDAPVVLAGHSLGGLFAGRYAPEHQDRVKGVVLMDATSPVQAADLTRLIPQNATGDAAQLRDQTLAMLGGQNPEQLATKDGEVRSAGDIPVAVIQHGQQYLAAIPQYGPALEQAWSDGAKKWLGLSSRSTLSTAAKSGHYIYLDEPAVAVEEIQRVVASVTA</sequence>
<dbReference type="Gene3D" id="3.40.50.1820">
    <property type="entry name" value="alpha/beta hydrolase"/>
    <property type="match status" value="1"/>
</dbReference>
<dbReference type="RefSeq" id="WP_184783040.1">
    <property type="nucleotide sequence ID" value="NZ_JACHMG010000001.1"/>
</dbReference>
<keyword evidence="4" id="KW-1185">Reference proteome</keyword>
<organism evidence="3 4">
    <name type="scientific">Amycolatopsis jiangsuensis</name>
    <dbReference type="NCBI Taxonomy" id="1181879"/>
    <lineage>
        <taxon>Bacteria</taxon>
        <taxon>Bacillati</taxon>
        <taxon>Actinomycetota</taxon>
        <taxon>Actinomycetes</taxon>
        <taxon>Pseudonocardiales</taxon>
        <taxon>Pseudonocardiaceae</taxon>
        <taxon>Amycolatopsis</taxon>
    </lineage>
</organism>
<dbReference type="InterPro" id="IPR000073">
    <property type="entry name" value="AB_hydrolase_1"/>
</dbReference>
<evidence type="ECO:0000313" key="4">
    <source>
        <dbReference type="Proteomes" id="UP000581769"/>
    </source>
</evidence>
<dbReference type="InterPro" id="IPR029058">
    <property type="entry name" value="AB_hydrolase_fold"/>
</dbReference>
<dbReference type="AlphaFoldDB" id="A0A840IZQ3"/>
<proteinExistence type="predicted"/>
<feature type="domain" description="AB hydrolase-1" evidence="2">
    <location>
        <begin position="76"/>
        <end position="183"/>
    </location>
</feature>
<dbReference type="PANTHER" id="PTHR46438">
    <property type="entry name" value="ALPHA/BETA-HYDROLASES SUPERFAMILY PROTEIN"/>
    <property type="match status" value="1"/>
</dbReference>
<evidence type="ECO:0000313" key="3">
    <source>
        <dbReference type="EMBL" id="MBB4688341.1"/>
    </source>
</evidence>
<keyword evidence="1" id="KW-0732">Signal</keyword>
<evidence type="ECO:0000259" key="2">
    <source>
        <dbReference type="Pfam" id="PF00561"/>
    </source>
</evidence>
<gene>
    <name evidence="3" type="ORF">BJY18_005826</name>
</gene>
<dbReference type="SUPFAM" id="SSF53474">
    <property type="entry name" value="alpha/beta-Hydrolases"/>
    <property type="match status" value="1"/>
</dbReference>
<dbReference type="Proteomes" id="UP000581769">
    <property type="component" value="Unassembled WGS sequence"/>
</dbReference>
<comment type="caution">
    <text evidence="3">The sequence shown here is derived from an EMBL/GenBank/DDBJ whole genome shotgun (WGS) entry which is preliminary data.</text>
</comment>
<feature type="chain" id="PRO_5033048669" evidence="1">
    <location>
        <begin position="23"/>
        <end position="301"/>
    </location>
</feature>
<dbReference type="PROSITE" id="PS51257">
    <property type="entry name" value="PROKAR_LIPOPROTEIN"/>
    <property type="match status" value="1"/>
</dbReference>
<accession>A0A840IZQ3</accession>
<dbReference type="Pfam" id="PF00561">
    <property type="entry name" value="Abhydrolase_1"/>
    <property type="match status" value="1"/>
</dbReference>
<name>A0A840IZQ3_9PSEU</name>